<dbReference type="PANTHER" id="PTHR42718">
    <property type="entry name" value="MAJOR FACILITATOR SUPERFAMILY MULTIDRUG TRANSPORTER MFSC"/>
    <property type="match status" value="1"/>
</dbReference>
<dbReference type="InterPro" id="IPR020846">
    <property type="entry name" value="MFS_dom"/>
</dbReference>
<keyword evidence="4 6" id="KW-1133">Transmembrane helix</keyword>
<feature type="transmembrane region" description="Helical" evidence="6">
    <location>
        <begin position="53"/>
        <end position="70"/>
    </location>
</feature>
<feature type="transmembrane region" description="Helical" evidence="6">
    <location>
        <begin position="163"/>
        <end position="182"/>
    </location>
</feature>
<evidence type="ECO:0000256" key="3">
    <source>
        <dbReference type="ARBA" id="ARBA00022692"/>
    </source>
</evidence>
<evidence type="ECO:0000256" key="1">
    <source>
        <dbReference type="ARBA" id="ARBA00004651"/>
    </source>
</evidence>
<feature type="transmembrane region" description="Helical" evidence="6">
    <location>
        <begin position="293"/>
        <end position="315"/>
    </location>
</feature>
<evidence type="ECO:0000256" key="5">
    <source>
        <dbReference type="ARBA" id="ARBA00023136"/>
    </source>
</evidence>
<comment type="caution">
    <text evidence="8">The sequence shown here is derived from an EMBL/GenBank/DDBJ whole genome shotgun (WGS) entry which is preliminary data.</text>
</comment>
<dbReference type="EMBL" id="SRYO01000016">
    <property type="protein sequence ID" value="TGY32928.1"/>
    <property type="molecule type" value="Genomic_DNA"/>
</dbReference>
<dbReference type="SUPFAM" id="SSF103473">
    <property type="entry name" value="MFS general substrate transporter"/>
    <property type="match status" value="1"/>
</dbReference>
<dbReference type="AlphaFoldDB" id="A0A4S2CVE6"/>
<feature type="transmembrane region" description="Helical" evidence="6">
    <location>
        <begin position="264"/>
        <end position="287"/>
    </location>
</feature>
<name>A0A4S2CVE6_9MICO</name>
<accession>A0A4S2CVE6</accession>
<keyword evidence="2" id="KW-0813">Transport</keyword>
<dbReference type="PRINTS" id="PR01036">
    <property type="entry name" value="TCRTETB"/>
</dbReference>
<sequence>MRGVPAHPRTALLLGSAGSFLITLDILIVNLALPRMGAELGATTGELQWIVDGYTLLFAALLLSAGNAADRFGAKQTFAVGIVLFGITSVLCTLAPTAVVLIVARCAQGVGAALMLPASMSLIRESFPDPAARARALGVWAAGGAVSTAVGPILGGLLTTWDWRLVFAINIPVCVGMLLALPRVARSTPRAVPFDAAGQALGLIGLGGVLFGVIESGARGLGDVVVLSSLVIGCAAIGGFIAVQRRVAHPMMPLDLLAPRPMRIAILASFAFIFSWYGTVFLTTLYLQQRLGMPPLLAGLVFVPSALLAIVGNLISGPLANRYAARAPVAVGLGSMTVGLVCGAVMISVGSAWLAVVVLMLVGAGGSIAMPPLAGVVLGTADEDRAGIASAALNTFRQVGGALAIAVFGAVIAGSAGFAAGTQISFTIAAALALLATTASLGLERSRRSDSLPTR</sequence>
<evidence type="ECO:0000256" key="6">
    <source>
        <dbReference type="SAM" id="Phobius"/>
    </source>
</evidence>
<dbReference type="Proteomes" id="UP000309893">
    <property type="component" value="Unassembled WGS sequence"/>
</dbReference>
<feature type="transmembrane region" description="Helical" evidence="6">
    <location>
        <begin position="102"/>
        <end position="123"/>
    </location>
</feature>
<dbReference type="Gene3D" id="1.20.1720.10">
    <property type="entry name" value="Multidrug resistance protein D"/>
    <property type="match status" value="1"/>
</dbReference>
<dbReference type="OrthoDB" id="7375466at2"/>
<evidence type="ECO:0000313" key="8">
    <source>
        <dbReference type="EMBL" id="TGY32928.1"/>
    </source>
</evidence>
<feature type="transmembrane region" description="Helical" evidence="6">
    <location>
        <begin position="424"/>
        <end position="443"/>
    </location>
</feature>
<dbReference type="Pfam" id="PF07690">
    <property type="entry name" value="MFS_1"/>
    <property type="match status" value="1"/>
</dbReference>
<feature type="transmembrane region" description="Helical" evidence="6">
    <location>
        <begin position="12"/>
        <end position="33"/>
    </location>
</feature>
<feature type="transmembrane region" description="Helical" evidence="6">
    <location>
        <begin position="135"/>
        <end position="157"/>
    </location>
</feature>
<evidence type="ECO:0000256" key="2">
    <source>
        <dbReference type="ARBA" id="ARBA00022448"/>
    </source>
</evidence>
<dbReference type="InterPro" id="IPR036259">
    <property type="entry name" value="MFS_trans_sf"/>
</dbReference>
<dbReference type="InterPro" id="IPR011701">
    <property type="entry name" value="MFS"/>
</dbReference>
<dbReference type="PANTHER" id="PTHR42718:SF9">
    <property type="entry name" value="MAJOR FACILITATOR SUPERFAMILY MULTIDRUG TRANSPORTER MFSC"/>
    <property type="match status" value="1"/>
</dbReference>
<dbReference type="GO" id="GO:0005886">
    <property type="term" value="C:plasma membrane"/>
    <property type="evidence" value="ECO:0007669"/>
    <property type="project" value="UniProtKB-SubCell"/>
</dbReference>
<feature type="domain" description="Major facilitator superfamily (MFS) profile" evidence="7">
    <location>
        <begin position="11"/>
        <end position="448"/>
    </location>
</feature>
<feature type="transmembrane region" description="Helical" evidence="6">
    <location>
        <begin position="353"/>
        <end position="378"/>
    </location>
</feature>
<reference evidence="8 9" key="1">
    <citation type="submission" date="2019-04" db="EMBL/GenBank/DDBJ databases">
        <title>Microbes associate with the intestines of laboratory mice.</title>
        <authorList>
            <person name="Navarre W."/>
            <person name="Wong E."/>
            <person name="Huang K."/>
            <person name="Tropini C."/>
            <person name="Ng K."/>
            <person name="Yu B."/>
        </authorList>
    </citation>
    <scope>NUCLEOTIDE SEQUENCE [LARGE SCALE GENOMIC DNA]</scope>
    <source>
        <strain evidence="8 9">NM46_B2-13</strain>
    </source>
</reference>
<dbReference type="CDD" id="cd17321">
    <property type="entry name" value="MFS_MMR_MDR_like"/>
    <property type="match status" value="1"/>
</dbReference>
<feature type="transmembrane region" description="Helical" evidence="6">
    <location>
        <begin position="77"/>
        <end position="96"/>
    </location>
</feature>
<feature type="transmembrane region" description="Helical" evidence="6">
    <location>
        <begin position="399"/>
        <end position="418"/>
    </location>
</feature>
<keyword evidence="3 6" id="KW-0812">Transmembrane</keyword>
<feature type="transmembrane region" description="Helical" evidence="6">
    <location>
        <begin position="194"/>
        <end position="214"/>
    </location>
</feature>
<dbReference type="Gene3D" id="1.20.1250.20">
    <property type="entry name" value="MFS general substrate transporter like domains"/>
    <property type="match status" value="1"/>
</dbReference>
<proteinExistence type="predicted"/>
<evidence type="ECO:0000259" key="7">
    <source>
        <dbReference type="PROSITE" id="PS50850"/>
    </source>
</evidence>
<dbReference type="PROSITE" id="PS50850">
    <property type="entry name" value="MFS"/>
    <property type="match status" value="1"/>
</dbReference>
<feature type="transmembrane region" description="Helical" evidence="6">
    <location>
        <begin position="220"/>
        <end position="243"/>
    </location>
</feature>
<feature type="transmembrane region" description="Helical" evidence="6">
    <location>
        <begin position="327"/>
        <end position="347"/>
    </location>
</feature>
<evidence type="ECO:0000256" key="4">
    <source>
        <dbReference type="ARBA" id="ARBA00022989"/>
    </source>
</evidence>
<organism evidence="8 9">
    <name type="scientific">Microbacterium laevaniformans</name>
    <dbReference type="NCBI Taxonomy" id="36807"/>
    <lineage>
        <taxon>Bacteria</taxon>
        <taxon>Bacillati</taxon>
        <taxon>Actinomycetota</taxon>
        <taxon>Actinomycetes</taxon>
        <taxon>Micrococcales</taxon>
        <taxon>Microbacteriaceae</taxon>
        <taxon>Microbacterium</taxon>
    </lineage>
</organism>
<keyword evidence="5 6" id="KW-0472">Membrane</keyword>
<comment type="subcellular location">
    <subcellularLocation>
        <location evidence="1">Cell membrane</location>
        <topology evidence="1">Multi-pass membrane protein</topology>
    </subcellularLocation>
</comment>
<evidence type="ECO:0000313" key="9">
    <source>
        <dbReference type="Proteomes" id="UP000309893"/>
    </source>
</evidence>
<protein>
    <submittedName>
        <fullName evidence="8">MFS transporter</fullName>
    </submittedName>
</protein>
<dbReference type="RefSeq" id="WP_135950152.1">
    <property type="nucleotide sequence ID" value="NZ_SRYO01000016.1"/>
</dbReference>
<gene>
    <name evidence="8" type="ORF">E5344_14885</name>
</gene>
<dbReference type="GO" id="GO:0022857">
    <property type="term" value="F:transmembrane transporter activity"/>
    <property type="evidence" value="ECO:0007669"/>
    <property type="project" value="InterPro"/>
</dbReference>